<reference evidence="3" key="2">
    <citation type="submission" date="2011-02" db="EMBL/GenBank/DDBJ databases">
        <title>The complete genome of Syntrophobotulus glycolicus DSM 8271.</title>
        <authorList>
            <person name="Lucas S."/>
            <person name="Copeland A."/>
            <person name="Lapidus A."/>
            <person name="Bruce D."/>
            <person name="Goodwin L."/>
            <person name="Pitluck S."/>
            <person name="Kyrpides N."/>
            <person name="Mavromatis K."/>
            <person name="Pagani I."/>
            <person name="Ivanova N."/>
            <person name="Mikhailova N."/>
            <person name="Chertkov O."/>
            <person name="Held B."/>
            <person name="Detter J.C."/>
            <person name="Tapia R."/>
            <person name="Han C."/>
            <person name="Land M."/>
            <person name="Hauser L."/>
            <person name="Markowitz V."/>
            <person name="Cheng J.-F."/>
            <person name="Hugenholtz P."/>
            <person name="Woyke T."/>
            <person name="Wu D."/>
            <person name="Spring S."/>
            <person name="Schroeder M."/>
            <person name="Brambilla E."/>
            <person name="Klenk H.-P."/>
            <person name="Eisen J.A."/>
        </authorList>
    </citation>
    <scope>NUCLEOTIDE SEQUENCE [LARGE SCALE GENOMIC DNA]</scope>
    <source>
        <strain evidence="3">DSM 8271 / FlGlyR</strain>
    </source>
</reference>
<dbReference type="KEGG" id="sgy:Sgly_1238"/>
<dbReference type="HOGENOM" id="CLU_2738627_0_0_9"/>
<feature type="transmembrane region" description="Helical" evidence="1">
    <location>
        <begin position="20"/>
        <end position="38"/>
    </location>
</feature>
<keyword evidence="1" id="KW-0472">Membrane</keyword>
<accession>F0SV54</accession>
<dbReference type="EMBL" id="CP002547">
    <property type="protein sequence ID" value="ADY55554.1"/>
    <property type="molecule type" value="Genomic_DNA"/>
</dbReference>
<gene>
    <name evidence="2" type="ordered locus">Sgly_1238</name>
</gene>
<sequence length="71" mass="7622">MKWTLLDSFFYNVFRSMGVYLVSINVILGVALIVAGALMNKSLSKNKKTAGTVCIGIGILTIISAVAQMIL</sequence>
<organism evidence="2 3">
    <name type="scientific">Syntrophobotulus glycolicus (strain DSM 8271 / FlGlyR)</name>
    <dbReference type="NCBI Taxonomy" id="645991"/>
    <lineage>
        <taxon>Bacteria</taxon>
        <taxon>Bacillati</taxon>
        <taxon>Bacillota</taxon>
        <taxon>Clostridia</taxon>
        <taxon>Eubacteriales</taxon>
        <taxon>Desulfitobacteriaceae</taxon>
        <taxon>Syntrophobotulus</taxon>
    </lineage>
</organism>
<keyword evidence="1" id="KW-0812">Transmembrane</keyword>
<keyword evidence="3" id="KW-1185">Reference proteome</keyword>
<evidence type="ECO:0000313" key="2">
    <source>
        <dbReference type="EMBL" id="ADY55554.1"/>
    </source>
</evidence>
<name>F0SV54_SYNGF</name>
<reference evidence="2 3" key="1">
    <citation type="journal article" date="2011" name="Stand. Genomic Sci.">
        <title>Complete genome sequence of Syntrophobotulus glycolicus type strain (FlGlyR).</title>
        <authorList>
            <person name="Han C."/>
            <person name="Mwirichia R."/>
            <person name="Chertkov O."/>
            <person name="Held B."/>
            <person name="Lapidus A."/>
            <person name="Nolan M."/>
            <person name="Lucas S."/>
            <person name="Hammon N."/>
            <person name="Deshpande S."/>
            <person name="Cheng J.F."/>
            <person name="Tapia R."/>
            <person name="Goodwin L."/>
            <person name="Pitluck S."/>
            <person name="Huntemann M."/>
            <person name="Liolios K."/>
            <person name="Ivanova N."/>
            <person name="Pagani I."/>
            <person name="Mavromatis K."/>
            <person name="Ovchinikova G."/>
            <person name="Pati A."/>
            <person name="Chen A."/>
            <person name="Palaniappan K."/>
            <person name="Land M."/>
            <person name="Hauser L."/>
            <person name="Brambilla E.M."/>
            <person name="Rohde M."/>
            <person name="Spring S."/>
            <person name="Sikorski J."/>
            <person name="Goker M."/>
            <person name="Woyke T."/>
            <person name="Bristow J."/>
            <person name="Eisen J.A."/>
            <person name="Markowitz V."/>
            <person name="Hugenholtz P."/>
            <person name="Kyrpides N.C."/>
            <person name="Klenk H.P."/>
            <person name="Detter J.C."/>
        </authorList>
    </citation>
    <scope>NUCLEOTIDE SEQUENCE [LARGE SCALE GENOMIC DNA]</scope>
    <source>
        <strain evidence="3">DSM 8271 / FlGlyR</strain>
    </source>
</reference>
<dbReference type="AlphaFoldDB" id="F0SV54"/>
<dbReference type="RefSeq" id="WP_013624424.1">
    <property type="nucleotide sequence ID" value="NC_015172.1"/>
</dbReference>
<feature type="transmembrane region" description="Helical" evidence="1">
    <location>
        <begin position="50"/>
        <end position="70"/>
    </location>
</feature>
<dbReference type="Proteomes" id="UP000007488">
    <property type="component" value="Chromosome"/>
</dbReference>
<evidence type="ECO:0000313" key="3">
    <source>
        <dbReference type="Proteomes" id="UP000007488"/>
    </source>
</evidence>
<proteinExistence type="predicted"/>
<dbReference type="STRING" id="645991.Sgly_1238"/>
<evidence type="ECO:0000256" key="1">
    <source>
        <dbReference type="SAM" id="Phobius"/>
    </source>
</evidence>
<keyword evidence="1" id="KW-1133">Transmembrane helix</keyword>
<protein>
    <submittedName>
        <fullName evidence="2">Uncharacterized protein</fullName>
    </submittedName>
</protein>